<reference evidence="1 2" key="1">
    <citation type="journal article" date="2015" name="Sci. Rep.">
        <title>The power of single molecule real-time sequencing technology in the de novo assembly of a eukaryotic genome.</title>
        <authorList>
            <person name="Sakai H."/>
            <person name="Naito K."/>
            <person name="Ogiso-Tanaka E."/>
            <person name="Takahashi Y."/>
            <person name="Iseki K."/>
            <person name="Muto C."/>
            <person name="Satou K."/>
            <person name="Teruya K."/>
            <person name="Shiroma A."/>
            <person name="Shimoji M."/>
            <person name="Hirano T."/>
            <person name="Itoh T."/>
            <person name="Kaga A."/>
            <person name="Tomooka N."/>
        </authorList>
    </citation>
    <scope>NUCLEOTIDE SEQUENCE [LARGE SCALE GENOMIC DNA]</scope>
    <source>
        <strain evidence="2">cv. Shumari</strain>
    </source>
</reference>
<keyword evidence="2" id="KW-1185">Reference proteome</keyword>
<protein>
    <submittedName>
        <fullName evidence="1">Uncharacterized protein</fullName>
    </submittedName>
</protein>
<sequence>MHRTPGTILNNELKFKQNIISLFPYRLAEEGETLEHHYLPVSTTKESLYPASHDRYHQSRDLLGTTSRHVIHLTCSLVNHISWYNSFTYPCSLLNQESNIT</sequence>
<gene>
    <name evidence="1" type="primary">Vigan.01G000300</name>
    <name evidence="1" type="ORF">VIGAN_01000300</name>
</gene>
<accession>A0A0S3QW84</accession>
<organism evidence="1 2">
    <name type="scientific">Vigna angularis var. angularis</name>
    <dbReference type="NCBI Taxonomy" id="157739"/>
    <lineage>
        <taxon>Eukaryota</taxon>
        <taxon>Viridiplantae</taxon>
        <taxon>Streptophyta</taxon>
        <taxon>Embryophyta</taxon>
        <taxon>Tracheophyta</taxon>
        <taxon>Spermatophyta</taxon>
        <taxon>Magnoliopsida</taxon>
        <taxon>eudicotyledons</taxon>
        <taxon>Gunneridae</taxon>
        <taxon>Pentapetalae</taxon>
        <taxon>rosids</taxon>
        <taxon>fabids</taxon>
        <taxon>Fabales</taxon>
        <taxon>Fabaceae</taxon>
        <taxon>Papilionoideae</taxon>
        <taxon>50 kb inversion clade</taxon>
        <taxon>NPAAA clade</taxon>
        <taxon>indigoferoid/millettioid clade</taxon>
        <taxon>Phaseoleae</taxon>
        <taxon>Vigna</taxon>
    </lineage>
</organism>
<dbReference type="AlphaFoldDB" id="A0A0S3QW84"/>
<dbReference type="EMBL" id="AP015034">
    <property type="protein sequence ID" value="BAT72584.1"/>
    <property type="molecule type" value="Genomic_DNA"/>
</dbReference>
<proteinExistence type="predicted"/>
<evidence type="ECO:0000313" key="1">
    <source>
        <dbReference type="EMBL" id="BAT72584.1"/>
    </source>
</evidence>
<evidence type="ECO:0000313" key="2">
    <source>
        <dbReference type="Proteomes" id="UP000291084"/>
    </source>
</evidence>
<dbReference type="Proteomes" id="UP000291084">
    <property type="component" value="Chromosome 1"/>
</dbReference>
<name>A0A0S3QW84_PHAAN</name>